<organism evidence="1 2">
    <name type="scientific">Ideonella alba</name>
    <dbReference type="NCBI Taxonomy" id="2824118"/>
    <lineage>
        <taxon>Bacteria</taxon>
        <taxon>Pseudomonadati</taxon>
        <taxon>Pseudomonadota</taxon>
        <taxon>Betaproteobacteria</taxon>
        <taxon>Burkholderiales</taxon>
        <taxon>Sphaerotilaceae</taxon>
        <taxon>Ideonella</taxon>
    </lineage>
</organism>
<evidence type="ECO:0000313" key="2">
    <source>
        <dbReference type="Proteomes" id="UP000676246"/>
    </source>
</evidence>
<protein>
    <submittedName>
        <fullName evidence="1">Uncharacterized protein</fullName>
    </submittedName>
</protein>
<dbReference type="RefSeq" id="WP_210853496.1">
    <property type="nucleotide sequence ID" value="NZ_JAGQDD010000004.1"/>
</dbReference>
<name>A0A940Y857_9BURK</name>
<gene>
    <name evidence="1" type="ORF">KAK03_08935</name>
</gene>
<sequence length="173" mass="19134">MLGSLFRSSLPDDAVEYAGFVLMHCAAIADSNREGELICPFAVVTDAAGRQVLDFESETQEEAVAKGWTSLSEAKRARVWWAFGREGISRRPDGTGMDVLAVTVWVPGMREHYSFTQRFGRGPDQGIYLIGKPEALKHGEEYAEPLERWNHAALGRGIASHPKGSLWSEWLGP</sequence>
<reference evidence="1 2" key="1">
    <citation type="submission" date="2021-04" db="EMBL/GenBank/DDBJ databases">
        <title>The genome sequence of Ideonella sp. 3Y2.</title>
        <authorList>
            <person name="Liu Y."/>
        </authorList>
    </citation>
    <scope>NUCLEOTIDE SEQUENCE [LARGE SCALE GENOMIC DNA]</scope>
    <source>
        <strain evidence="1 2">3Y2</strain>
    </source>
</reference>
<dbReference type="EMBL" id="JAGQDD010000004">
    <property type="protein sequence ID" value="MBQ0930613.1"/>
    <property type="molecule type" value="Genomic_DNA"/>
</dbReference>
<dbReference type="AlphaFoldDB" id="A0A940Y857"/>
<proteinExistence type="predicted"/>
<comment type="caution">
    <text evidence="1">The sequence shown here is derived from an EMBL/GenBank/DDBJ whole genome shotgun (WGS) entry which is preliminary data.</text>
</comment>
<accession>A0A940Y857</accession>
<keyword evidence="2" id="KW-1185">Reference proteome</keyword>
<evidence type="ECO:0000313" key="1">
    <source>
        <dbReference type="EMBL" id="MBQ0930613.1"/>
    </source>
</evidence>
<dbReference type="Proteomes" id="UP000676246">
    <property type="component" value="Unassembled WGS sequence"/>
</dbReference>